<evidence type="ECO:0000313" key="9">
    <source>
        <dbReference type="EMBL" id="OJJ25571.1"/>
    </source>
</evidence>
<dbReference type="SMART" id="SM00387">
    <property type="entry name" value="HATPase_c"/>
    <property type="match status" value="1"/>
</dbReference>
<dbReference type="InterPro" id="IPR011009">
    <property type="entry name" value="Kinase-like_dom_sf"/>
</dbReference>
<keyword evidence="6" id="KW-0175">Coiled coil</keyword>
<dbReference type="Pfam" id="PF02518">
    <property type="entry name" value="HATPase_c"/>
    <property type="match status" value="1"/>
</dbReference>
<dbReference type="PRINTS" id="PR00344">
    <property type="entry name" value="BCTRLSENSOR"/>
</dbReference>
<feature type="coiled-coil region" evidence="6">
    <location>
        <begin position="1486"/>
        <end position="1527"/>
    </location>
</feature>
<dbReference type="InterPro" id="IPR036097">
    <property type="entry name" value="HisK_dim/P_sf"/>
</dbReference>
<feature type="domain" description="Protein kinase" evidence="7">
    <location>
        <begin position="7"/>
        <end position="270"/>
    </location>
</feature>
<comment type="caution">
    <text evidence="9">The sequence shown here is derived from an EMBL/GenBank/DDBJ whole genome shotgun (WGS) entry which is preliminary data.</text>
</comment>
<dbReference type="InterPro" id="IPR027417">
    <property type="entry name" value="P-loop_NTPase"/>
</dbReference>
<dbReference type="Pfam" id="PF00069">
    <property type="entry name" value="Pkinase"/>
    <property type="match status" value="1"/>
</dbReference>
<dbReference type="SUPFAM" id="SSF47384">
    <property type="entry name" value="Homodimeric domain of signal transducing histidine kinase"/>
    <property type="match status" value="1"/>
</dbReference>
<dbReference type="InterPro" id="IPR003594">
    <property type="entry name" value="HATPase_dom"/>
</dbReference>
<evidence type="ECO:0000256" key="5">
    <source>
        <dbReference type="ARBA" id="ARBA00023012"/>
    </source>
</evidence>
<evidence type="ECO:0000256" key="6">
    <source>
        <dbReference type="SAM" id="Coils"/>
    </source>
</evidence>
<dbReference type="Gene3D" id="3.30.565.10">
    <property type="entry name" value="Histidine kinase-like ATPase, C-terminal domain"/>
    <property type="match status" value="1"/>
</dbReference>
<evidence type="ECO:0000256" key="3">
    <source>
        <dbReference type="ARBA" id="ARBA00022553"/>
    </source>
</evidence>
<dbReference type="Gene3D" id="1.10.287.130">
    <property type="match status" value="1"/>
</dbReference>
<keyword evidence="5" id="KW-0902">Two-component regulatory system</keyword>
<keyword evidence="3" id="KW-0597">Phosphoprotein</keyword>
<gene>
    <name evidence="9" type="ORF">BI308_10490</name>
</gene>
<keyword evidence="4 9" id="KW-0808">Transferase</keyword>
<evidence type="ECO:0000256" key="4">
    <source>
        <dbReference type="ARBA" id="ARBA00022777"/>
    </source>
</evidence>
<dbReference type="CDD" id="cd00082">
    <property type="entry name" value="HisKA"/>
    <property type="match status" value="1"/>
</dbReference>
<dbReference type="PANTHER" id="PTHR43642">
    <property type="entry name" value="HYBRID SIGNAL TRANSDUCTION HISTIDINE KINASE G"/>
    <property type="match status" value="1"/>
</dbReference>
<accession>A0A1L9QSC7</accession>
<dbReference type="InterPro" id="IPR005467">
    <property type="entry name" value="His_kinase_dom"/>
</dbReference>
<proteinExistence type="predicted"/>
<evidence type="ECO:0000256" key="1">
    <source>
        <dbReference type="ARBA" id="ARBA00000085"/>
    </source>
</evidence>
<dbReference type="CDD" id="cd14014">
    <property type="entry name" value="STKc_PknB_like"/>
    <property type="match status" value="1"/>
</dbReference>
<sequence length="1795" mass="203003">MINLSGYQILAKIYESDKTVVYRGCQQKTNLPVILKVLKADYPTVEERNRYQQEFQLLNQLNRESLVKAYTLESYQNALVMVLEDFGGESLKQLLASQKFTLLGFLNLAIRIVKSLGDLHQASIIHKDINPGNIIFNPATGEVKLVDLSISVTFNRESSSSGHAPTIEGTLAYMSPEQTGRLNRSLDYRTDFYSLGATFYELLTHKLPFESKETMELIHCHIAKQPIAPHIVNAEIPQVVSDLVLKLLAKNAEERYQSSWGLLADLEQCLVNLKDNDQIDPFPLGEQDISDTFKIPEKLYGRDKEVDTLLAAFERVADGHKEFMLISGYSGIGKSALVQEIYNPITHRNGYFILGKFDQFQRSIPYFAIVKAFSELVNLLLTESEENLRQWKKKLLEAFGPNGQIIIDVIPEVEYIVGPQPAVIELGPTESQNRFNLVFQNFIRIFCRPEHPLVIFLDDLQWADSATLKLIELMLTEADVQYFFLIGAYRDNEVSPSHPLMMVVDSLRIQSVIINHIHLENLKLNQISQLISETLHQGQRFVKPLAELVQNKTAGNPFFVNEFLKTLYQENLLTFVPPQPDIMGGWSWDLEEIESMSITENVVDLMIGKLRKLPEETQEVLRLSACLGNQFDLNTLSLIYEKESSGTFQDLLPAIQEKMIRPNSGKELVDLDLVTAPLLILNYKFSHDRVQQAAYALIDESNKKSVHLEIGRMLLERTPIEYRSERIFELVDHMNVGRSLITEQNEILELAHLNLEAGKRAKDATAFVAALQYLKEAMSYLPENIWDLDHEFAFSLYRERADVEYLNGNFAESEALIAEVLSQIDSDFEKAEIYNILLIQNTLRGQYQKAVDIGRTALDILGISLPTEDLDSIIPQELDKAGKALGNRPILSLLDQPKMENSLSEIKVKLLHNLAPPAYMLNIQLWTLIILKGATLVLEEGYAPEVAFFLPTYGILLVNIFGQYRNAYDLGRVAYKLNQKWGHPTYKAGICLISTLNYWFNPMKDSTWLGNEAYQSALDSGDLLYAGYVLNNQSVNFFVQGKPIEQILEEILKYLPFAQKTENQLVTYVLLGLQLVLLNLDDQTNEPLNFDGPSLTEAEYVELCQQNQNIFALCIYQIFKMQTLYLYGNLEAALALSETIADKLQFILGTAPVPEYNFYTSLICLSAYGMTEETQREVLLDKVRANQSQLKIWSENCVANFLPKYLLVEAELARVQNKLELAIDFYDRAIAVATEHDLISVQAIANERAADFWLQKQKLSYALVHLREAYYHYEKWGIKRKVASLKLAHPQLEAKFNQLTDKLDVNTTIHTSTNSISNSLDLNTVLKASQAISSEIVFDKLLGTLMKSLIENAGAQSGFLLLPKEGKLLISASAFVDEEAIINEESTAVETSEELPITVINYVERSLSDVVLSHACRNGQFTNDPYIIKRQVKSLLCIPIVNQGQLISILYLENNLTTDAFTADRIEVLQVLSSQAAIALDNALLYASVEQKVQERTQELNQKNQDLSQTLEELKRTQTQLIQTEKMSGLGQMVAGVAHEINNPVSFIYGNLAPATEYVDALLDLIDLYQTHYPKPDEEIEDMIEDIDLDFMSEDLKNLLNSMQVGAERIRKIILSLRNFSRLDEADKKPVNLHDGLDSTLLILQNRFKESGNEKEIKILKEYGNLPQVNCYASQLNQVFMNLLTNACDAMQDQRSTELSKDQQPSITVRTHVTDRQSVEVIIADNGPGMSEETIQKIFNPFYTTKPVGSGTGLGLSISYQIVVEKHSGNLSCVSEPGEGAKFIVEIPLRPVEEE</sequence>
<dbReference type="EC" id="2.7.13.3" evidence="2"/>
<evidence type="ECO:0000313" key="10">
    <source>
        <dbReference type="Proteomes" id="UP000183940"/>
    </source>
</evidence>
<dbReference type="SUPFAM" id="SSF55874">
    <property type="entry name" value="ATPase domain of HSP90 chaperone/DNA topoisomerase II/histidine kinase"/>
    <property type="match status" value="1"/>
</dbReference>
<dbReference type="GO" id="GO:0000155">
    <property type="term" value="F:phosphorelay sensor kinase activity"/>
    <property type="evidence" value="ECO:0007669"/>
    <property type="project" value="InterPro"/>
</dbReference>
<dbReference type="EMBL" id="MLAW01000015">
    <property type="protein sequence ID" value="OJJ25571.1"/>
    <property type="molecule type" value="Genomic_DNA"/>
</dbReference>
<dbReference type="Proteomes" id="UP000183940">
    <property type="component" value="Unassembled WGS sequence"/>
</dbReference>
<dbReference type="InterPro" id="IPR036890">
    <property type="entry name" value="HATPase_C_sf"/>
</dbReference>
<dbReference type="Gene3D" id="1.10.510.10">
    <property type="entry name" value="Transferase(Phosphotransferase) domain 1"/>
    <property type="match status" value="1"/>
</dbReference>
<dbReference type="InterPro" id="IPR004358">
    <property type="entry name" value="Sig_transdc_His_kin-like_C"/>
</dbReference>
<dbReference type="Gene3D" id="3.30.200.20">
    <property type="entry name" value="Phosphorylase Kinase, domain 1"/>
    <property type="match status" value="1"/>
</dbReference>
<feature type="domain" description="Histidine kinase" evidence="8">
    <location>
        <begin position="1536"/>
        <end position="1791"/>
    </location>
</feature>
<dbReference type="SUPFAM" id="SSF52540">
    <property type="entry name" value="P-loop containing nucleoside triphosphate hydrolases"/>
    <property type="match status" value="1"/>
</dbReference>
<dbReference type="SMART" id="SM00065">
    <property type="entry name" value="GAF"/>
    <property type="match status" value="1"/>
</dbReference>
<name>A0A1L9QSC7_9CYAN</name>
<protein>
    <recommendedName>
        <fullName evidence="2">histidine kinase</fullName>
        <ecNumber evidence="2">2.7.13.3</ecNumber>
    </recommendedName>
</protein>
<dbReference type="SUPFAM" id="SSF56112">
    <property type="entry name" value="Protein kinase-like (PK-like)"/>
    <property type="match status" value="1"/>
</dbReference>
<dbReference type="InterPro" id="IPR041664">
    <property type="entry name" value="AAA_16"/>
</dbReference>
<dbReference type="Gene3D" id="3.40.50.300">
    <property type="entry name" value="P-loop containing nucleotide triphosphate hydrolases"/>
    <property type="match status" value="1"/>
</dbReference>
<comment type="catalytic activity">
    <reaction evidence="1">
        <text>ATP + protein L-histidine = ADP + protein N-phospho-L-histidine.</text>
        <dbReference type="EC" id="2.7.13.3"/>
    </reaction>
</comment>
<evidence type="ECO:0000259" key="8">
    <source>
        <dbReference type="PROSITE" id="PS50109"/>
    </source>
</evidence>
<dbReference type="SMART" id="SM00220">
    <property type="entry name" value="S_TKc"/>
    <property type="match status" value="1"/>
</dbReference>
<reference evidence="9" key="1">
    <citation type="submission" date="2016-10" db="EMBL/GenBank/DDBJ databases">
        <title>CRISPR-Cas defence system in Roseofilum reptotaenium: evidence of a bacteriophage-cyanobacterium arms race in the coral black band disease.</title>
        <authorList>
            <person name="Buerger P."/>
            <person name="Wood-Charlson E.M."/>
            <person name="Weynberg K.D."/>
            <person name="Willis B."/>
            <person name="Van Oppen M.J."/>
        </authorList>
    </citation>
    <scope>NUCLEOTIDE SEQUENCE [LARGE SCALE GENOMIC DNA]</scope>
    <source>
        <strain evidence="9">AO1-A</strain>
    </source>
</reference>
<dbReference type="Pfam" id="PF13191">
    <property type="entry name" value="AAA_16"/>
    <property type="match status" value="1"/>
</dbReference>
<dbReference type="PROSITE" id="PS50109">
    <property type="entry name" value="HIS_KIN"/>
    <property type="match status" value="1"/>
</dbReference>
<dbReference type="InterPro" id="IPR003661">
    <property type="entry name" value="HisK_dim/P_dom"/>
</dbReference>
<dbReference type="InterPro" id="IPR053159">
    <property type="entry name" value="Hybrid_Histidine_Kinase"/>
</dbReference>
<dbReference type="Gene3D" id="3.30.450.40">
    <property type="match status" value="1"/>
</dbReference>
<dbReference type="PROSITE" id="PS50011">
    <property type="entry name" value="PROTEIN_KINASE_DOM"/>
    <property type="match status" value="1"/>
</dbReference>
<dbReference type="InterPro" id="IPR003018">
    <property type="entry name" value="GAF"/>
</dbReference>
<dbReference type="InterPro" id="IPR000719">
    <property type="entry name" value="Prot_kinase_dom"/>
</dbReference>
<evidence type="ECO:0000259" key="7">
    <source>
        <dbReference type="PROSITE" id="PS50011"/>
    </source>
</evidence>
<dbReference type="STRING" id="1925591.BI308_10490"/>
<dbReference type="PANTHER" id="PTHR43642:SF1">
    <property type="entry name" value="HYBRID SIGNAL TRANSDUCTION HISTIDINE KINASE G"/>
    <property type="match status" value="1"/>
</dbReference>
<keyword evidence="4 9" id="KW-0418">Kinase</keyword>
<dbReference type="SUPFAM" id="SSF55781">
    <property type="entry name" value="GAF domain-like"/>
    <property type="match status" value="1"/>
</dbReference>
<dbReference type="SMART" id="SM00388">
    <property type="entry name" value="HisKA"/>
    <property type="match status" value="1"/>
</dbReference>
<organism evidence="9 10">
    <name type="scientific">Roseofilum reptotaenium AO1-A</name>
    <dbReference type="NCBI Taxonomy" id="1925591"/>
    <lineage>
        <taxon>Bacteria</taxon>
        <taxon>Bacillati</taxon>
        <taxon>Cyanobacteriota</taxon>
        <taxon>Cyanophyceae</taxon>
        <taxon>Desertifilales</taxon>
        <taxon>Desertifilaceae</taxon>
        <taxon>Roseofilum</taxon>
    </lineage>
</organism>
<dbReference type="GO" id="GO:0005524">
    <property type="term" value="F:ATP binding"/>
    <property type="evidence" value="ECO:0007669"/>
    <property type="project" value="InterPro"/>
</dbReference>
<keyword evidence="10" id="KW-1185">Reference proteome</keyword>
<dbReference type="Pfam" id="PF01590">
    <property type="entry name" value="GAF"/>
    <property type="match status" value="1"/>
</dbReference>
<evidence type="ECO:0000256" key="2">
    <source>
        <dbReference type="ARBA" id="ARBA00012438"/>
    </source>
</evidence>
<dbReference type="InterPro" id="IPR029016">
    <property type="entry name" value="GAF-like_dom_sf"/>
</dbReference>